<sequence length="218" mass="25471">MKDFSHNFSNWWSKLSKDDRENFGTFVKLDKPSSSYWKRANVVLSLPEFELEGTQFRRARHICRLSGPQEEDLYLQIDSGILIAVKSGKNTVRRLPQKWAREPPAVVQVYFPRAKDKMDVSKHIEQIRRTSVAYVGSIKTCDRQKAQEAHFQPPKNSTTVPWRQWKDTQTAMLLPIREYQKPSLATFFCGERYCMGLCCTDFLRRKSSICDSGMFPYE</sequence>
<protein>
    <submittedName>
        <fullName evidence="1">Uncharacterized protein</fullName>
    </submittedName>
</protein>
<reference evidence="1" key="2">
    <citation type="submission" date="2022-06" db="UniProtKB">
        <authorList>
            <consortium name="EnsemblMetazoa"/>
        </authorList>
    </citation>
    <scope>IDENTIFICATION</scope>
    <source>
        <strain evidence="1">DF5081</strain>
    </source>
</reference>
<organism evidence="1 2">
    <name type="scientific">Caenorhabditis japonica</name>
    <dbReference type="NCBI Taxonomy" id="281687"/>
    <lineage>
        <taxon>Eukaryota</taxon>
        <taxon>Metazoa</taxon>
        <taxon>Ecdysozoa</taxon>
        <taxon>Nematoda</taxon>
        <taxon>Chromadorea</taxon>
        <taxon>Rhabditida</taxon>
        <taxon>Rhabditina</taxon>
        <taxon>Rhabditomorpha</taxon>
        <taxon>Rhabditoidea</taxon>
        <taxon>Rhabditidae</taxon>
        <taxon>Peloderinae</taxon>
        <taxon>Caenorhabditis</taxon>
    </lineage>
</organism>
<keyword evidence="2" id="KW-1185">Reference proteome</keyword>
<accession>A0A8R1E6U6</accession>
<dbReference type="Proteomes" id="UP000005237">
    <property type="component" value="Unassembled WGS sequence"/>
</dbReference>
<reference evidence="2" key="1">
    <citation type="submission" date="2010-08" db="EMBL/GenBank/DDBJ databases">
        <authorList>
            <consortium name="Caenorhabditis japonica Sequencing Consortium"/>
            <person name="Wilson R.K."/>
        </authorList>
    </citation>
    <scope>NUCLEOTIDE SEQUENCE [LARGE SCALE GENOMIC DNA]</scope>
    <source>
        <strain evidence="2">DF5081</strain>
    </source>
</reference>
<evidence type="ECO:0000313" key="1">
    <source>
        <dbReference type="EnsemblMetazoa" id="CJA24828.1"/>
    </source>
</evidence>
<dbReference type="EnsemblMetazoa" id="CJA24828.1">
    <property type="protein sequence ID" value="CJA24828.1"/>
    <property type="gene ID" value="WBGene00180400"/>
</dbReference>
<proteinExistence type="predicted"/>
<dbReference type="AlphaFoldDB" id="A0A8R1E6U6"/>
<name>A0A8R1E6U6_CAEJA</name>
<evidence type="ECO:0000313" key="2">
    <source>
        <dbReference type="Proteomes" id="UP000005237"/>
    </source>
</evidence>